<gene>
    <name evidence="1" type="ORF">OPDIPICF_01548</name>
</gene>
<accession>A0A5S9PZQ7</accession>
<reference evidence="1 2" key="1">
    <citation type="submission" date="2019-11" db="EMBL/GenBank/DDBJ databases">
        <authorList>
            <person name="Holert J."/>
        </authorList>
    </citation>
    <scope>NUCLEOTIDE SEQUENCE [LARGE SCALE GENOMIC DNA]</scope>
    <source>
        <strain evidence="1">SB11_3</strain>
    </source>
</reference>
<evidence type="ECO:0000313" key="2">
    <source>
        <dbReference type="Proteomes" id="UP000441399"/>
    </source>
</evidence>
<dbReference type="EMBL" id="CACSIO010000012">
    <property type="protein sequence ID" value="CAA0110286.1"/>
    <property type="molecule type" value="Genomic_DNA"/>
</dbReference>
<proteinExistence type="predicted"/>
<dbReference type="Proteomes" id="UP000441399">
    <property type="component" value="Unassembled WGS sequence"/>
</dbReference>
<protein>
    <submittedName>
        <fullName evidence="1">Uncharacterized protein</fullName>
    </submittedName>
</protein>
<name>A0A5S9PZQ7_9GAMM</name>
<evidence type="ECO:0000313" key="1">
    <source>
        <dbReference type="EMBL" id="CAA0110286.1"/>
    </source>
</evidence>
<keyword evidence="2" id="KW-1185">Reference proteome</keyword>
<sequence length="140" mass="15491">MAGNFFPENYKTFPYSEGDLLASHRSDGRYSINKVLRIDKVVLKAGETILIQNQAFEAPEEDYLLIISMSYGDDEFDSLEAAKLAADKGVWTIKMGHVPNRAPGAANGQTLIGHHPVKEGELEGYNQWKNAFIKGEAGVF</sequence>
<dbReference type="AlphaFoldDB" id="A0A5S9PZQ7"/>
<organism evidence="1 2">
    <name type="scientific">BD1-7 clade bacterium</name>
    <dbReference type="NCBI Taxonomy" id="2029982"/>
    <lineage>
        <taxon>Bacteria</taxon>
        <taxon>Pseudomonadati</taxon>
        <taxon>Pseudomonadota</taxon>
        <taxon>Gammaproteobacteria</taxon>
        <taxon>Cellvibrionales</taxon>
        <taxon>Spongiibacteraceae</taxon>
        <taxon>BD1-7 clade</taxon>
    </lineage>
</organism>
<dbReference type="OrthoDB" id="66828at2"/>